<dbReference type="Pfam" id="PF09694">
    <property type="entry name" value="Gcw_chp"/>
    <property type="match status" value="1"/>
</dbReference>
<dbReference type="KEGG" id="sami:SAMIE_1015110"/>
<evidence type="ECO:0000313" key="1">
    <source>
        <dbReference type="EMBL" id="BBD98010.1"/>
    </source>
</evidence>
<accession>A0A494WB74</accession>
<reference evidence="1 2" key="1">
    <citation type="submission" date="2018-05" db="EMBL/GenBank/DDBJ databases">
        <title>Complete Genome Sequence of the Nonylphenol-Degrading Bacterium Sphingobium amiense DSM 16289T.</title>
        <authorList>
            <person name="Ootsuka M."/>
            <person name="Nishizawa T."/>
            <person name="Ohta H."/>
        </authorList>
    </citation>
    <scope>NUCLEOTIDE SEQUENCE [LARGE SCALE GENOMIC DNA]</scope>
    <source>
        <strain evidence="1 2">DSM 16289</strain>
    </source>
</reference>
<gene>
    <name evidence="1" type="ORF">SAMIE_1015110</name>
</gene>
<protein>
    <recommendedName>
        <fullName evidence="3">Porin</fullName>
    </recommendedName>
</protein>
<evidence type="ECO:0000313" key="2">
    <source>
        <dbReference type="Proteomes" id="UP000279959"/>
    </source>
</evidence>
<dbReference type="Proteomes" id="UP000279959">
    <property type="component" value="Chromosome"/>
</dbReference>
<dbReference type="AlphaFoldDB" id="A0A494WB74"/>
<sequence length="206" mass="21412">MSDDRRRGLSWSDGDPALRAALSVPVGEGLTLDGAATTLWGSPRHGGADAALDIGPTFVRQVGGWRLGAEGRYHLFPGASHQGYGEVGATAGFTLGPASLDLAARYAPRQSAIGGDNLYLSAGASAAIPDTALTVSGHVGRSTGEVRDAARAQRLRPGGGYWDHDIGVDWYRGRWSAGLRYADTDIEAPDSLHAGATLIGRLGVSF</sequence>
<evidence type="ECO:0008006" key="3">
    <source>
        <dbReference type="Google" id="ProtNLM"/>
    </source>
</evidence>
<organism evidence="1 2">
    <name type="scientific">Sphingobium amiense</name>
    <dbReference type="NCBI Taxonomy" id="135719"/>
    <lineage>
        <taxon>Bacteria</taxon>
        <taxon>Pseudomonadati</taxon>
        <taxon>Pseudomonadota</taxon>
        <taxon>Alphaproteobacteria</taxon>
        <taxon>Sphingomonadales</taxon>
        <taxon>Sphingomonadaceae</taxon>
        <taxon>Sphingobium</taxon>
    </lineage>
</organism>
<name>A0A494WB74_9SPHN</name>
<dbReference type="EMBL" id="AP018664">
    <property type="protein sequence ID" value="BBD98010.1"/>
    <property type="molecule type" value="Genomic_DNA"/>
</dbReference>
<proteinExistence type="predicted"/>
<dbReference type="InterPro" id="IPR010239">
    <property type="entry name" value="CHP02001"/>
</dbReference>
<keyword evidence="2" id="KW-1185">Reference proteome</keyword>